<dbReference type="Proteomes" id="UP001151760">
    <property type="component" value="Unassembled WGS sequence"/>
</dbReference>
<dbReference type="EMBL" id="BQNB010012934">
    <property type="protein sequence ID" value="GJT09755.1"/>
    <property type="molecule type" value="Genomic_DNA"/>
</dbReference>
<evidence type="ECO:0000313" key="2">
    <source>
        <dbReference type="Proteomes" id="UP001151760"/>
    </source>
</evidence>
<protein>
    <submittedName>
        <fullName evidence="1">Uncharacterized protein</fullName>
    </submittedName>
</protein>
<reference evidence="1" key="2">
    <citation type="submission" date="2022-01" db="EMBL/GenBank/DDBJ databases">
        <authorList>
            <person name="Yamashiro T."/>
            <person name="Shiraishi A."/>
            <person name="Satake H."/>
            <person name="Nakayama K."/>
        </authorList>
    </citation>
    <scope>NUCLEOTIDE SEQUENCE</scope>
</reference>
<comment type="caution">
    <text evidence="1">The sequence shown here is derived from an EMBL/GenBank/DDBJ whole genome shotgun (WGS) entry which is preliminary data.</text>
</comment>
<reference evidence="1" key="1">
    <citation type="journal article" date="2022" name="Int. J. Mol. Sci.">
        <title>Draft Genome of Tanacetum Coccineum: Genomic Comparison of Closely Related Tanacetum-Family Plants.</title>
        <authorList>
            <person name="Yamashiro T."/>
            <person name="Shiraishi A."/>
            <person name="Nakayama K."/>
            <person name="Satake H."/>
        </authorList>
    </citation>
    <scope>NUCLEOTIDE SEQUENCE</scope>
</reference>
<accession>A0ABQ5B4H1</accession>
<gene>
    <name evidence="1" type="ORF">Tco_0856797</name>
</gene>
<proteinExistence type="predicted"/>
<organism evidence="1 2">
    <name type="scientific">Tanacetum coccineum</name>
    <dbReference type="NCBI Taxonomy" id="301880"/>
    <lineage>
        <taxon>Eukaryota</taxon>
        <taxon>Viridiplantae</taxon>
        <taxon>Streptophyta</taxon>
        <taxon>Embryophyta</taxon>
        <taxon>Tracheophyta</taxon>
        <taxon>Spermatophyta</taxon>
        <taxon>Magnoliopsida</taxon>
        <taxon>eudicotyledons</taxon>
        <taxon>Gunneridae</taxon>
        <taxon>Pentapetalae</taxon>
        <taxon>asterids</taxon>
        <taxon>campanulids</taxon>
        <taxon>Asterales</taxon>
        <taxon>Asteraceae</taxon>
        <taxon>Asteroideae</taxon>
        <taxon>Anthemideae</taxon>
        <taxon>Anthemidinae</taxon>
        <taxon>Tanacetum</taxon>
    </lineage>
</organism>
<keyword evidence="2" id="KW-1185">Reference proteome</keyword>
<evidence type="ECO:0000313" key="1">
    <source>
        <dbReference type="EMBL" id="GJT09755.1"/>
    </source>
</evidence>
<sequence>MGEWQKREVVDVKKEVENGTDNEAIRSMKEEMTEEGIEELWRCLDAGDGVRIFPDGVANPATVIFDEKKP</sequence>
<name>A0ABQ5B4H1_9ASTR</name>